<proteinExistence type="predicted"/>
<dbReference type="Proteomes" id="UP000031549">
    <property type="component" value="Unassembled WGS sequence"/>
</dbReference>
<dbReference type="Pfam" id="PF07784">
    <property type="entry name" value="DUF1622"/>
    <property type="match status" value="1"/>
</dbReference>
<evidence type="ECO:0000256" key="1">
    <source>
        <dbReference type="SAM" id="Phobius"/>
    </source>
</evidence>
<evidence type="ECO:0000313" key="3">
    <source>
        <dbReference type="Proteomes" id="UP000031549"/>
    </source>
</evidence>
<organism evidence="2 3">
    <name type="scientific">Hassallia byssoidea VB512170</name>
    <dbReference type="NCBI Taxonomy" id="1304833"/>
    <lineage>
        <taxon>Bacteria</taxon>
        <taxon>Bacillati</taxon>
        <taxon>Cyanobacteriota</taxon>
        <taxon>Cyanophyceae</taxon>
        <taxon>Nostocales</taxon>
        <taxon>Tolypothrichaceae</taxon>
        <taxon>Hassallia</taxon>
    </lineage>
</organism>
<evidence type="ECO:0000313" key="2">
    <source>
        <dbReference type="EMBL" id="NEU73128.1"/>
    </source>
</evidence>
<protein>
    <submittedName>
        <fullName evidence="2">DUF1622 domain-containing protein</fullName>
    </submittedName>
</protein>
<comment type="caution">
    <text evidence="2">The sequence shown here is derived from an EMBL/GenBank/DDBJ whole genome shotgun (WGS) entry which is preliminary data.</text>
</comment>
<dbReference type="EMBL" id="JTCM02000019">
    <property type="protein sequence ID" value="NEU73128.1"/>
    <property type="molecule type" value="Genomic_DNA"/>
</dbReference>
<keyword evidence="1" id="KW-0812">Transmembrane</keyword>
<keyword evidence="1" id="KW-0472">Membrane</keyword>
<keyword evidence="1" id="KW-1133">Transmembrane helix</keyword>
<dbReference type="InterPro" id="IPR012427">
    <property type="entry name" value="DUF1622"/>
</dbReference>
<dbReference type="AlphaFoldDB" id="A0A846H845"/>
<accession>A0A846H845</accession>
<keyword evidence="3" id="KW-1185">Reference proteome</keyword>
<reference evidence="2 3" key="1">
    <citation type="journal article" date="2015" name="Genome Announc.">
        <title>Draft Genome Sequence of Cyanobacterium Hassallia byssoidea Strain VB512170, Isolated from Monuments in India.</title>
        <authorList>
            <person name="Singh D."/>
            <person name="Chandrababunaidu M.M."/>
            <person name="Panda A."/>
            <person name="Sen D."/>
            <person name="Bhattacharyya S."/>
            <person name="Adhikary S.P."/>
            <person name="Tripathy S."/>
        </authorList>
    </citation>
    <scope>NUCLEOTIDE SEQUENCE [LARGE SCALE GENOMIC DNA]</scope>
    <source>
        <strain evidence="2 3">VB512170</strain>
    </source>
</reference>
<gene>
    <name evidence="2" type="ORF">PI95_011285</name>
</gene>
<sequence length="114" mass="13259">MSVSNILHFDFLILLIELIGSFILIRYVIAAIIVLIGGYRHLEYAQYLIAEGALIALNFKLAGTLLKTIELKSWQQIFTFSMIFLLRTLLKRLFAWEAKQIHTKQLFTKGWQQD</sequence>
<dbReference type="RefSeq" id="WP_052324786.1">
    <property type="nucleotide sequence ID" value="NZ_JTCM02000019.1"/>
</dbReference>
<feature type="transmembrane region" description="Helical" evidence="1">
    <location>
        <begin position="12"/>
        <end position="37"/>
    </location>
</feature>
<name>A0A846H845_9CYAN</name>